<reference evidence="2" key="2">
    <citation type="journal article" date="2017" name="Nat. Plants">
        <title>The Aegilops tauschii genome reveals multiple impacts of transposons.</title>
        <authorList>
            <person name="Zhao G."/>
            <person name="Zou C."/>
            <person name="Li K."/>
            <person name="Wang K."/>
            <person name="Li T."/>
            <person name="Gao L."/>
            <person name="Zhang X."/>
            <person name="Wang H."/>
            <person name="Yang Z."/>
            <person name="Liu X."/>
            <person name="Jiang W."/>
            <person name="Mao L."/>
            <person name="Kong X."/>
            <person name="Jiao Y."/>
            <person name="Jia J."/>
        </authorList>
    </citation>
    <scope>NUCLEOTIDE SEQUENCE [LARGE SCALE GENOMIC DNA]</scope>
    <source>
        <strain evidence="2">cv. AL8/78</strain>
    </source>
</reference>
<evidence type="ECO:0000313" key="2">
    <source>
        <dbReference type="Proteomes" id="UP000015105"/>
    </source>
</evidence>
<dbReference type="Gramene" id="AET2Gv20650600.8">
    <property type="protein sequence ID" value="AET2Gv20650600.8"/>
    <property type="gene ID" value="AET2Gv20650600"/>
</dbReference>
<organism evidence="1 2">
    <name type="scientific">Aegilops tauschii subsp. strangulata</name>
    <name type="common">Goatgrass</name>
    <dbReference type="NCBI Taxonomy" id="200361"/>
    <lineage>
        <taxon>Eukaryota</taxon>
        <taxon>Viridiplantae</taxon>
        <taxon>Streptophyta</taxon>
        <taxon>Embryophyta</taxon>
        <taxon>Tracheophyta</taxon>
        <taxon>Spermatophyta</taxon>
        <taxon>Magnoliopsida</taxon>
        <taxon>Liliopsida</taxon>
        <taxon>Poales</taxon>
        <taxon>Poaceae</taxon>
        <taxon>BOP clade</taxon>
        <taxon>Pooideae</taxon>
        <taxon>Triticodae</taxon>
        <taxon>Triticeae</taxon>
        <taxon>Triticinae</taxon>
        <taxon>Aegilops</taxon>
    </lineage>
</organism>
<reference evidence="1" key="3">
    <citation type="journal article" date="2017" name="Nature">
        <title>Genome sequence of the progenitor of the wheat D genome Aegilops tauschii.</title>
        <authorList>
            <person name="Luo M.C."/>
            <person name="Gu Y.Q."/>
            <person name="Puiu D."/>
            <person name="Wang H."/>
            <person name="Twardziok S.O."/>
            <person name="Deal K.R."/>
            <person name="Huo N."/>
            <person name="Zhu T."/>
            <person name="Wang L."/>
            <person name="Wang Y."/>
            <person name="McGuire P.E."/>
            <person name="Liu S."/>
            <person name="Long H."/>
            <person name="Ramasamy R.K."/>
            <person name="Rodriguez J.C."/>
            <person name="Van S.L."/>
            <person name="Yuan L."/>
            <person name="Wang Z."/>
            <person name="Xia Z."/>
            <person name="Xiao L."/>
            <person name="Anderson O.D."/>
            <person name="Ouyang S."/>
            <person name="Liang Y."/>
            <person name="Zimin A.V."/>
            <person name="Pertea G."/>
            <person name="Qi P."/>
            <person name="Bennetzen J.L."/>
            <person name="Dai X."/>
            <person name="Dawson M.W."/>
            <person name="Muller H.G."/>
            <person name="Kugler K."/>
            <person name="Rivarola-Duarte L."/>
            <person name="Spannagl M."/>
            <person name="Mayer K.F.X."/>
            <person name="Lu F.H."/>
            <person name="Bevan M.W."/>
            <person name="Leroy P."/>
            <person name="Li P."/>
            <person name="You F.M."/>
            <person name="Sun Q."/>
            <person name="Liu Z."/>
            <person name="Lyons E."/>
            <person name="Wicker T."/>
            <person name="Salzberg S.L."/>
            <person name="Devos K.M."/>
            <person name="Dvorak J."/>
        </authorList>
    </citation>
    <scope>NUCLEOTIDE SEQUENCE [LARGE SCALE GENOMIC DNA]</scope>
    <source>
        <strain evidence="1">cv. AL8/78</strain>
    </source>
</reference>
<keyword evidence="2" id="KW-1185">Reference proteome</keyword>
<reference evidence="1" key="4">
    <citation type="submission" date="2019-03" db="UniProtKB">
        <authorList>
            <consortium name="EnsemblPlants"/>
        </authorList>
    </citation>
    <scope>IDENTIFICATION</scope>
</reference>
<name>A0A453BVX9_AEGTS</name>
<reference evidence="2" key="1">
    <citation type="journal article" date="2014" name="Science">
        <title>Ancient hybridizations among the ancestral genomes of bread wheat.</title>
        <authorList>
            <consortium name="International Wheat Genome Sequencing Consortium,"/>
            <person name="Marcussen T."/>
            <person name="Sandve S.R."/>
            <person name="Heier L."/>
            <person name="Spannagl M."/>
            <person name="Pfeifer M."/>
            <person name="Jakobsen K.S."/>
            <person name="Wulff B.B."/>
            <person name="Steuernagel B."/>
            <person name="Mayer K.F."/>
            <person name="Olsen O.A."/>
        </authorList>
    </citation>
    <scope>NUCLEOTIDE SEQUENCE [LARGE SCALE GENOMIC DNA]</scope>
    <source>
        <strain evidence="2">cv. AL8/78</strain>
    </source>
</reference>
<dbReference type="Proteomes" id="UP000015105">
    <property type="component" value="Chromosome 2D"/>
</dbReference>
<accession>A0A453BVX9</accession>
<dbReference type="EnsemblPlants" id="AET2Gv20650600.8">
    <property type="protein sequence ID" value="AET2Gv20650600.8"/>
    <property type="gene ID" value="AET2Gv20650600"/>
</dbReference>
<reference evidence="1" key="5">
    <citation type="journal article" date="2021" name="G3 (Bethesda)">
        <title>Aegilops tauschii genome assembly Aet v5.0 features greater sequence contiguity and improved annotation.</title>
        <authorList>
            <person name="Wang L."/>
            <person name="Zhu T."/>
            <person name="Rodriguez J.C."/>
            <person name="Deal K.R."/>
            <person name="Dubcovsky J."/>
            <person name="McGuire P.E."/>
            <person name="Lux T."/>
            <person name="Spannagl M."/>
            <person name="Mayer K.F.X."/>
            <person name="Baldrich P."/>
            <person name="Meyers B.C."/>
            <person name="Huo N."/>
            <person name="Gu Y.Q."/>
            <person name="Zhou H."/>
            <person name="Devos K.M."/>
            <person name="Bennetzen J.L."/>
            <person name="Unver T."/>
            <person name="Budak H."/>
            <person name="Gulick P.J."/>
            <person name="Galiba G."/>
            <person name="Kalapos B."/>
            <person name="Nelson D.R."/>
            <person name="Li P."/>
            <person name="You F.M."/>
            <person name="Luo M.C."/>
            <person name="Dvorak J."/>
        </authorList>
    </citation>
    <scope>NUCLEOTIDE SEQUENCE [LARGE SCALE GENOMIC DNA]</scope>
    <source>
        <strain evidence="1">cv. AL8/78</strain>
    </source>
</reference>
<dbReference type="AlphaFoldDB" id="A0A453BVX9"/>
<protein>
    <submittedName>
        <fullName evidence="1">Uncharacterized protein</fullName>
    </submittedName>
</protein>
<evidence type="ECO:0000313" key="1">
    <source>
        <dbReference type="EnsemblPlants" id="AET2Gv20650600.8"/>
    </source>
</evidence>
<proteinExistence type="predicted"/>
<sequence>MLFAGSDGDKLSFHDHDVLLIIVAYGVHLCWTRFSNCSVFLGATVSSQIIPSQCFFLICWKCY</sequence>